<protein>
    <submittedName>
        <fullName evidence="3">Chitin binding protein</fullName>
    </submittedName>
</protein>
<dbReference type="SUPFAM" id="SSF81296">
    <property type="entry name" value="E set domains"/>
    <property type="match status" value="1"/>
</dbReference>
<evidence type="ECO:0000313" key="3">
    <source>
        <dbReference type="EMBL" id="OJG91389.1"/>
    </source>
</evidence>
<dbReference type="InterPro" id="IPR014756">
    <property type="entry name" value="Ig_E-set"/>
</dbReference>
<comment type="caution">
    <text evidence="3">The sequence shown here is derived from an EMBL/GenBank/DDBJ whole genome shotgun (WGS) entry which is preliminary data.</text>
</comment>
<feature type="domain" description="Chitin-binding type-4" evidence="2">
    <location>
        <begin position="53"/>
        <end position="215"/>
    </location>
</feature>
<keyword evidence="1" id="KW-0732">Signal</keyword>
<reference evidence="3 4" key="1">
    <citation type="submission" date="2014-12" db="EMBL/GenBank/DDBJ databases">
        <title>Draft genome sequences of 29 type strains of Enterococci.</title>
        <authorList>
            <person name="Zhong Z."/>
            <person name="Sun Z."/>
            <person name="Liu W."/>
            <person name="Zhang W."/>
            <person name="Zhang H."/>
        </authorList>
    </citation>
    <scope>NUCLEOTIDE SEQUENCE [LARGE SCALE GENOMIC DNA]</scope>
    <source>
        <strain evidence="3 4">DSM 22801</strain>
    </source>
</reference>
<sequence length="218" mass="24009">MNNIKRHVTFTIVSATKILLGGITMKNTMLKAVLTLGLLAGGLSLSTTVTHAHGYVSSPGSRAYFGSTQGGKINKNVGRAEWEPQSIEATKNIFTPGKLASAGVSGFEPLDVQTTDRWYKSDITTGPLAINWTLTARHRTSTWDYYMTKQGWNQNQPLDIKNFDLIGRVDDKAAIPEASVNHTITVPSDRIGYHVIYAVWNVYDTTNAFYQAIDVNVK</sequence>
<evidence type="ECO:0000256" key="1">
    <source>
        <dbReference type="ARBA" id="ARBA00022729"/>
    </source>
</evidence>
<dbReference type="Pfam" id="PF03067">
    <property type="entry name" value="LPMO_10"/>
    <property type="match status" value="1"/>
</dbReference>
<dbReference type="InterPro" id="IPR004302">
    <property type="entry name" value="Cellulose/chitin-bd_N"/>
</dbReference>
<evidence type="ECO:0000313" key="4">
    <source>
        <dbReference type="Proteomes" id="UP000183039"/>
    </source>
</evidence>
<dbReference type="CDD" id="cd21177">
    <property type="entry name" value="LPMO_AA10"/>
    <property type="match status" value="1"/>
</dbReference>
<evidence type="ECO:0000259" key="2">
    <source>
        <dbReference type="Pfam" id="PF03067"/>
    </source>
</evidence>
<dbReference type="PANTHER" id="PTHR34823">
    <property type="entry name" value="GLCNAC-BINDING PROTEIN A"/>
    <property type="match status" value="1"/>
</dbReference>
<dbReference type="AlphaFoldDB" id="A0AA91GI24"/>
<gene>
    <name evidence="3" type="ORF">RV15_GL000666</name>
</gene>
<dbReference type="Gene3D" id="2.70.50.50">
    <property type="entry name" value="chitin-binding protein cbp21"/>
    <property type="match status" value="1"/>
</dbReference>
<name>A0AA91GI24_9ENTE</name>
<dbReference type="PANTHER" id="PTHR34823:SF1">
    <property type="entry name" value="CHITIN-BINDING TYPE-4 DOMAIN-CONTAINING PROTEIN"/>
    <property type="match status" value="1"/>
</dbReference>
<proteinExistence type="predicted"/>
<dbReference type="Proteomes" id="UP000183039">
    <property type="component" value="Unassembled WGS sequence"/>
</dbReference>
<organism evidence="3 4">
    <name type="scientific">Enterococcus silesiacus</name>
    <dbReference type="NCBI Taxonomy" id="332949"/>
    <lineage>
        <taxon>Bacteria</taxon>
        <taxon>Bacillati</taxon>
        <taxon>Bacillota</taxon>
        <taxon>Bacilli</taxon>
        <taxon>Lactobacillales</taxon>
        <taxon>Enterococcaceae</taxon>
        <taxon>Enterococcus</taxon>
    </lineage>
</organism>
<dbReference type="InterPro" id="IPR051024">
    <property type="entry name" value="GlcNAc_Chitin_IntDeg"/>
</dbReference>
<accession>A0AA91GI24</accession>
<dbReference type="EMBL" id="JXLC01000014">
    <property type="protein sequence ID" value="OJG91389.1"/>
    <property type="molecule type" value="Genomic_DNA"/>
</dbReference>